<name>A0ABM8Q917_9BACT</name>
<dbReference type="Gene3D" id="3.90.1310.10">
    <property type="entry name" value="Penicillin-binding protein 2a (Domain 2)"/>
    <property type="match status" value="1"/>
</dbReference>
<dbReference type="InterPro" id="IPR050515">
    <property type="entry name" value="Beta-lactam/transpept"/>
</dbReference>
<dbReference type="InterPro" id="IPR012338">
    <property type="entry name" value="Beta-lactam/transpept-like"/>
</dbReference>
<dbReference type="Proteomes" id="UP000789803">
    <property type="component" value="Unassembled WGS sequence"/>
</dbReference>
<dbReference type="PANTHER" id="PTHR30627:SF1">
    <property type="entry name" value="PEPTIDOGLYCAN D,D-TRANSPEPTIDASE FTSI"/>
    <property type="match status" value="1"/>
</dbReference>
<dbReference type="InterPro" id="IPR001460">
    <property type="entry name" value="PCN-bd_Tpept"/>
</dbReference>
<accession>A0ABM8Q917</accession>
<dbReference type="PANTHER" id="PTHR30627">
    <property type="entry name" value="PEPTIDOGLYCAN D,D-TRANSPEPTIDASE"/>
    <property type="match status" value="1"/>
</dbReference>
<dbReference type="EC" id="3.4.16.4" evidence="7"/>
<dbReference type="Gene3D" id="3.40.710.10">
    <property type="entry name" value="DD-peptidase/beta-lactamase superfamily"/>
    <property type="match status" value="1"/>
</dbReference>
<evidence type="ECO:0000256" key="3">
    <source>
        <dbReference type="ARBA" id="ARBA00023136"/>
    </source>
</evidence>
<evidence type="ECO:0000259" key="6">
    <source>
        <dbReference type="Pfam" id="PF03717"/>
    </source>
</evidence>
<organism evidence="7 8">
    <name type="scientific">Campylobacter majalis</name>
    <dbReference type="NCBI Taxonomy" id="2790656"/>
    <lineage>
        <taxon>Bacteria</taxon>
        <taxon>Pseudomonadati</taxon>
        <taxon>Campylobacterota</taxon>
        <taxon>Epsilonproteobacteria</taxon>
        <taxon>Campylobacterales</taxon>
        <taxon>Campylobacteraceae</taxon>
        <taxon>Campylobacter</taxon>
    </lineage>
</organism>
<keyword evidence="7" id="KW-0378">Hydrolase</keyword>
<comment type="subcellular location">
    <subcellularLocation>
        <location evidence="1">Membrane</location>
    </subcellularLocation>
</comment>
<comment type="caution">
    <text evidence="7">The sequence shown here is derived from an EMBL/GenBank/DDBJ whole genome shotgun (WGS) entry which is preliminary data.</text>
</comment>
<feature type="domain" description="Penicillin-binding protein transpeptidase" evidence="5">
    <location>
        <begin position="261"/>
        <end position="565"/>
    </location>
</feature>
<evidence type="ECO:0000256" key="2">
    <source>
        <dbReference type="ARBA" id="ARBA00022645"/>
    </source>
</evidence>
<evidence type="ECO:0000313" key="7">
    <source>
        <dbReference type="EMBL" id="CAD7289388.1"/>
    </source>
</evidence>
<keyword evidence="3 4" id="KW-0472">Membrane</keyword>
<dbReference type="RefSeq" id="WP_229933288.1">
    <property type="nucleotide sequence ID" value="NZ_CAJHOF010000015.1"/>
</dbReference>
<dbReference type="SUPFAM" id="SSF56519">
    <property type="entry name" value="Penicillin binding protein dimerisation domain"/>
    <property type="match status" value="1"/>
</dbReference>
<dbReference type="InterPro" id="IPR005311">
    <property type="entry name" value="PBP_dimer"/>
</dbReference>
<reference evidence="7 8" key="1">
    <citation type="submission" date="2020-11" db="EMBL/GenBank/DDBJ databases">
        <authorList>
            <person name="Peeters C."/>
        </authorList>
    </citation>
    <scope>NUCLEOTIDE SEQUENCE [LARGE SCALE GENOMIC DNA]</scope>
    <source>
        <strain evidence="7 8">LMG 7974</strain>
    </source>
</reference>
<dbReference type="Gene3D" id="3.30.450.330">
    <property type="match status" value="1"/>
</dbReference>
<sequence length="584" mass="65405">MLSRKTRTTILFLLIIVMFLLFLFTMFYRASIERRLPSLQTSESNTALRGSIITKDGFSVAISQKLYTAKLDVRSIDPNKKDMFIKLYALYSGESEKDIKNAINKTRSTLVFSDKIDAKTAMHLRELAKKLYRQKVFVPIGNSTFTQGLSIFETPQSRKNRTYMSKNSLTPVLGYISQKDEKSMGAKGLERYYDEYLAPIQDAKLVGPRDVGSNMIFTSESNLANRLDGYNLNISINLKFQTMLEKIVDEARVFVDATEIIAAVMDSKTGEILAMASSSRYDPSLIKQKDIKSLNSSATEYSYEIGSVFKPFIFSILLSHNKVNPLELINTYNGKYQLGKRIIRDTHPAPYLSAEDIIAESSNIGMIELAKRLSGTQIYDGLINFGFTQKTGIDMPYEQIGAIPNANRLDSQTYKATVSYGYGVSATFIQLMKAYNVFNNKGIAVTPHFGISLEQNAKRYLVPLEQPKQIITQDVAKRMKRTLIKVVEKGTGKKALTPGLEVGGKTGTAHIAKKGIYSNLYNGSFFGFANDHNGNTYTIGVLAREPKRKYYHYGAQSALPVFKSTVDLLVNEGYLIPALTPEQK</sequence>
<feature type="transmembrane region" description="Helical" evidence="4">
    <location>
        <begin position="9"/>
        <end position="28"/>
    </location>
</feature>
<dbReference type="SUPFAM" id="SSF56601">
    <property type="entry name" value="beta-lactamase/transpeptidase-like"/>
    <property type="match status" value="1"/>
</dbReference>
<dbReference type="EMBL" id="CAJHOF010000015">
    <property type="protein sequence ID" value="CAD7289388.1"/>
    <property type="molecule type" value="Genomic_DNA"/>
</dbReference>
<dbReference type="InterPro" id="IPR036138">
    <property type="entry name" value="PBP_dimer_sf"/>
</dbReference>
<proteinExistence type="predicted"/>
<dbReference type="GO" id="GO:0009002">
    <property type="term" value="F:serine-type D-Ala-D-Ala carboxypeptidase activity"/>
    <property type="evidence" value="ECO:0007669"/>
    <property type="project" value="UniProtKB-EC"/>
</dbReference>
<protein>
    <submittedName>
        <fullName evidence="7">Peptidoglycan D,D-transpeptidase FtsI</fullName>
        <ecNumber evidence="7">3.4.16.4</ecNumber>
    </submittedName>
</protein>
<keyword evidence="4" id="KW-0812">Transmembrane</keyword>
<gene>
    <name evidence="7" type="primary">ftsI</name>
    <name evidence="7" type="ORF">LMG7974_01507</name>
</gene>
<evidence type="ECO:0000256" key="1">
    <source>
        <dbReference type="ARBA" id="ARBA00004370"/>
    </source>
</evidence>
<dbReference type="Pfam" id="PF03717">
    <property type="entry name" value="PBP_dimer"/>
    <property type="match status" value="1"/>
</dbReference>
<evidence type="ECO:0000313" key="8">
    <source>
        <dbReference type="Proteomes" id="UP000789803"/>
    </source>
</evidence>
<evidence type="ECO:0000256" key="4">
    <source>
        <dbReference type="SAM" id="Phobius"/>
    </source>
</evidence>
<dbReference type="Pfam" id="PF00905">
    <property type="entry name" value="Transpeptidase"/>
    <property type="match status" value="1"/>
</dbReference>
<evidence type="ECO:0000259" key="5">
    <source>
        <dbReference type="Pfam" id="PF00905"/>
    </source>
</evidence>
<feature type="domain" description="Penicillin-binding protein dimerisation" evidence="6">
    <location>
        <begin position="46"/>
        <end position="202"/>
    </location>
</feature>
<keyword evidence="2 7" id="KW-0645">Protease</keyword>
<keyword evidence="8" id="KW-1185">Reference proteome</keyword>
<keyword evidence="4" id="KW-1133">Transmembrane helix</keyword>
<keyword evidence="2 7" id="KW-0121">Carboxypeptidase</keyword>